<gene>
    <name evidence="10" type="ORF">N47_A10290</name>
</gene>
<dbReference type="GO" id="GO:0015628">
    <property type="term" value="P:protein secretion by the type II secretion system"/>
    <property type="evidence" value="ECO:0007669"/>
    <property type="project" value="InterPro"/>
</dbReference>
<keyword evidence="6 9" id="KW-0812">Transmembrane</keyword>
<dbReference type="InterPro" id="IPR012902">
    <property type="entry name" value="N_methyl_site"/>
</dbReference>
<name>E1Y8V6_9BACT</name>
<sequence>MYHNNFYKNVTDTADKSDRKSDNKGYTMIEVLIALAIFSIGILGLAKLQIISMNYNSYSRMATEATTVGGDEMERLMILAYDDADLDPASNPHTFANNNRTVTWNITDNTEYKSIVMTITYAIPITGDTRRISLNYIKPRDI</sequence>
<evidence type="ECO:0000256" key="6">
    <source>
        <dbReference type="ARBA" id="ARBA00022692"/>
    </source>
</evidence>
<organism evidence="10">
    <name type="scientific">uncultured Desulfobacterium sp</name>
    <dbReference type="NCBI Taxonomy" id="201089"/>
    <lineage>
        <taxon>Bacteria</taxon>
        <taxon>Pseudomonadati</taxon>
        <taxon>Thermodesulfobacteriota</taxon>
        <taxon>Desulfobacteria</taxon>
        <taxon>Desulfobacterales</taxon>
        <taxon>Desulfobacteriaceae</taxon>
        <taxon>Desulfobacterium</taxon>
        <taxon>environmental samples</taxon>
    </lineage>
</organism>
<comment type="similarity">
    <text evidence="2">Belongs to the GSP I family.</text>
</comment>
<evidence type="ECO:0000256" key="4">
    <source>
        <dbReference type="ARBA" id="ARBA00022481"/>
    </source>
</evidence>
<dbReference type="InterPro" id="IPR010052">
    <property type="entry name" value="T2SS_protein-GspI"/>
</dbReference>
<evidence type="ECO:0000256" key="7">
    <source>
        <dbReference type="ARBA" id="ARBA00022989"/>
    </source>
</evidence>
<dbReference type="PANTHER" id="PTHR38779">
    <property type="entry name" value="TYPE II SECRETION SYSTEM PROTEIN I-RELATED"/>
    <property type="match status" value="1"/>
</dbReference>
<proteinExistence type="inferred from homology"/>
<comment type="subcellular location">
    <subcellularLocation>
        <location evidence="1">Cell inner membrane</location>
        <topology evidence="1">Single-pass membrane protein</topology>
    </subcellularLocation>
</comment>
<evidence type="ECO:0000313" key="10">
    <source>
        <dbReference type="EMBL" id="CBX27000.1"/>
    </source>
</evidence>
<keyword evidence="5" id="KW-0997">Cell inner membrane</keyword>
<keyword evidence="3" id="KW-1003">Cell membrane</keyword>
<protein>
    <recommendedName>
        <fullName evidence="11">Type IV pilus modification protein PilV</fullName>
    </recommendedName>
</protein>
<keyword evidence="7 9" id="KW-1133">Transmembrane helix</keyword>
<dbReference type="GO" id="GO:0005886">
    <property type="term" value="C:plasma membrane"/>
    <property type="evidence" value="ECO:0007669"/>
    <property type="project" value="UniProtKB-SubCell"/>
</dbReference>
<dbReference type="GO" id="GO:0015627">
    <property type="term" value="C:type II protein secretion system complex"/>
    <property type="evidence" value="ECO:0007669"/>
    <property type="project" value="InterPro"/>
</dbReference>
<dbReference type="Pfam" id="PF07963">
    <property type="entry name" value="N_methyl"/>
    <property type="match status" value="1"/>
</dbReference>
<keyword evidence="4" id="KW-0488">Methylation</keyword>
<feature type="transmembrane region" description="Helical" evidence="9">
    <location>
        <begin position="26"/>
        <end position="46"/>
    </location>
</feature>
<evidence type="ECO:0000256" key="9">
    <source>
        <dbReference type="SAM" id="Phobius"/>
    </source>
</evidence>
<evidence type="ECO:0008006" key="11">
    <source>
        <dbReference type="Google" id="ProtNLM"/>
    </source>
</evidence>
<evidence type="ECO:0000256" key="2">
    <source>
        <dbReference type="ARBA" id="ARBA00008358"/>
    </source>
</evidence>
<dbReference type="AlphaFoldDB" id="E1Y8V6"/>
<accession>E1Y8V6</accession>
<dbReference type="NCBIfam" id="TIGR02532">
    <property type="entry name" value="IV_pilin_GFxxxE"/>
    <property type="match status" value="1"/>
</dbReference>
<keyword evidence="8 9" id="KW-0472">Membrane</keyword>
<evidence type="ECO:0000256" key="3">
    <source>
        <dbReference type="ARBA" id="ARBA00022475"/>
    </source>
</evidence>
<reference evidence="10" key="1">
    <citation type="journal article" date="2011" name="Environ. Microbiol.">
        <title>Genomic insights into the metabolic potential of the polycyclic aromatic hydrocarbon degrading sulfate-reducing Deltaproteobacterium N47.</title>
        <authorList>
            <person name="Bergmann F."/>
            <person name="Selesi D."/>
            <person name="Weinmaier T."/>
            <person name="Tischler P."/>
            <person name="Rattei T."/>
            <person name="Meckenstock R.U."/>
        </authorList>
    </citation>
    <scope>NUCLEOTIDE SEQUENCE</scope>
</reference>
<dbReference type="PANTHER" id="PTHR38779:SF2">
    <property type="entry name" value="TYPE II SECRETION SYSTEM PROTEIN I-RELATED"/>
    <property type="match status" value="1"/>
</dbReference>
<dbReference type="EMBL" id="FR695864">
    <property type="protein sequence ID" value="CBX27000.1"/>
    <property type="molecule type" value="Genomic_DNA"/>
</dbReference>
<evidence type="ECO:0000256" key="1">
    <source>
        <dbReference type="ARBA" id="ARBA00004377"/>
    </source>
</evidence>
<evidence type="ECO:0000256" key="5">
    <source>
        <dbReference type="ARBA" id="ARBA00022519"/>
    </source>
</evidence>
<evidence type="ECO:0000256" key="8">
    <source>
        <dbReference type="ARBA" id="ARBA00023136"/>
    </source>
</evidence>